<evidence type="ECO:0000256" key="2">
    <source>
        <dbReference type="SAM" id="MobiDB-lite"/>
    </source>
</evidence>
<comment type="caution">
    <text evidence="3">The sequence shown here is derived from an EMBL/GenBank/DDBJ whole genome shotgun (WGS) entry which is preliminary data.</text>
</comment>
<keyword evidence="1" id="KW-0233">DNA recombination</keyword>
<evidence type="ECO:0008006" key="5">
    <source>
        <dbReference type="Google" id="ProtNLM"/>
    </source>
</evidence>
<keyword evidence="4" id="KW-1185">Reference proteome</keyword>
<dbReference type="InterPro" id="IPR013762">
    <property type="entry name" value="Integrase-like_cat_sf"/>
</dbReference>
<sequence length="147" mass="16488">MKELAEELELGVHEDAFLLTEYGRPFASKNSLGNKISKWVVQAGFYKSIEVVDNKTGEKRTEKRATRSQHGVRKATGHEMALSGANVYEIAARLSHSDFKSSAPYVQGVDRARLVESGFDRVERARQERSVPRHENRGTPEVSDANE</sequence>
<dbReference type="SUPFAM" id="SSF56349">
    <property type="entry name" value="DNA breaking-rejoining enzymes"/>
    <property type="match status" value="1"/>
</dbReference>
<dbReference type="InterPro" id="IPR011010">
    <property type="entry name" value="DNA_brk_join_enz"/>
</dbReference>
<feature type="compositionally biased region" description="Basic residues" evidence="2">
    <location>
        <begin position="66"/>
        <end position="75"/>
    </location>
</feature>
<reference evidence="3 4" key="1">
    <citation type="submission" date="2016-10" db="EMBL/GenBank/DDBJ databases">
        <authorList>
            <person name="Varghese N."/>
            <person name="Submissions S."/>
        </authorList>
    </citation>
    <scope>NUCLEOTIDE SEQUENCE [LARGE SCALE GENOMIC DNA]</scope>
    <source>
        <strain evidence="3 4">DSM 17584</strain>
    </source>
</reference>
<evidence type="ECO:0000313" key="3">
    <source>
        <dbReference type="EMBL" id="SDP42436.1"/>
    </source>
</evidence>
<evidence type="ECO:0000313" key="4">
    <source>
        <dbReference type="Proteomes" id="UP000198646"/>
    </source>
</evidence>
<dbReference type="EMBL" id="FNJD01000016">
    <property type="protein sequence ID" value="SDP42436.1"/>
    <property type="molecule type" value="Genomic_DNA"/>
</dbReference>
<gene>
    <name evidence="3" type="ORF">SAMN04488512_1164</name>
</gene>
<dbReference type="Proteomes" id="UP000198646">
    <property type="component" value="Unassembled WGS sequence"/>
</dbReference>
<dbReference type="RefSeq" id="WP_093733686.1">
    <property type="nucleotide sequence ID" value="NZ_FNJD01000016.1"/>
</dbReference>
<name>A0ABY0SMH2_9RHOB</name>
<evidence type="ECO:0000256" key="1">
    <source>
        <dbReference type="ARBA" id="ARBA00023172"/>
    </source>
</evidence>
<organism evidence="3 4">
    <name type="scientific">Sulfitobacter litoralis</name>
    <dbReference type="NCBI Taxonomy" id="335975"/>
    <lineage>
        <taxon>Bacteria</taxon>
        <taxon>Pseudomonadati</taxon>
        <taxon>Pseudomonadota</taxon>
        <taxon>Alphaproteobacteria</taxon>
        <taxon>Rhodobacterales</taxon>
        <taxon>Roseobacteraceae</taxon>
        <taxon>Sulfitobacter</taxon>
    </lineage>
</organism>
<dbReference type="Gene3D" id="1.10.443.10">
    <property type="entry name" value="Intergrase catalytic core"/>
    <property type="match status" value="1"/>
</dbReference>
<proteinExistence type="predicted"/>
<feature type="region of interest" description="Disordered" evidence="2">
    <location>
        <begin position="56"/>
        <end position="78"/>
    </location>
</feature>
<protein>
    <recommendedName>
        <fullName evidence="5">Phage integrase family protein</fullName>
    </recommendedName>
</protein>
<feature type="region of interest" description="Disordered" evidence="2">
    <location>
        <begin position="124"/>
        <end position="147"/>
    </location>
</feature>
<feature type="compositionally biased region" description="Basic and acidic residues" evidence="2">
    <location>
        <begin position="56"/>
        <end position="65"/>
    </location>
</feature>
<accession>A0ABY0SMH2</accession>
<feature type="compositionally biased region" description="Basic and acidic residues" evidence="2">
    <location>
        <begin position="124"/>
        <end position="138"/>
    </location>
</feature>